<dbReference type="KEGG" id="mff:MFFC18_21640"/>
<dbReference type="AlphaFoldDB" id="A0A5B9P7I4"/>
<dbReference type="EMBL" id="CP042912">
    <property type="protein sequence ID" value="QEG22288.1"/>
    <property type="molecule type" value="Genomic_DNA"/>
</dbReference>
<sequence>MKRLVIVAVVVAGVVAYSFAHPYLNGVAYVHQRECERAALLPISLEINELRYADNGTQLPTIRQIVENAPKPTDIDDSMFDVKMKWDIVDRQAFRLGDSDKTVLLYPDLTPSEITESLTPLIAHVSSSFTVKNNNCLLLVLPTAEVTTEYLTDRQFENLLQCNSPDEASAWLKSHLDRN</sequence>
<protein>
    <submittedName>
        <fullName evidence="1">Uncharacterized protein</fullName>
    </submittedName>
</protein>
<organism evidence="1 2">
    <name type="scientific">Mariniblastus fucicola</name>
    <dbReference type="NCBI Taxonomy" id="980251"/>
    <lineage>
        <taxon>Bacteria</taxon>
        <taxon>Pseudomonadati</taxon>
        <taxon>Planctomycetota</taxon>
        <taxon>Planctomycetia</taxon>
        <taxon>Pirellulales</taxon>
        <taxon>Pirellulaceae</taxon>
        <taxon>Mariniblastus</taxon>
    </lineage>
</organism>
<gene>
    <name evidence="1" type="ORF">MFFC18_21640</name>
</gene>
<evidence type="ECO:0000313" key="2">
    <source>
        <dbReference type="Proteomes" id="UP000322214"/>
    </source>
</evidence>
<proteinExistence type="predicted"/>
<evidence type="ECO:0000313" key="1">
    <source>
        <dbReference type="EMBL" id="QEG22288.1"/>
    </source>
</evidence>
<dbReference type="Proteomes" id="UP000322214">
    <property type="component" value="Chromosome"/>
</dbReference>
<reference evidence="1" key="1">
    <citation type="submission" date="2019-08" db="EMBL/GenBank/DDBJ databases">
        <title>Deep-cultivation of Planctomycetes and their phenomic and genomic characterization uncovers novel biology.</title>
        <authorList>
            <person name="Wiegand S."/>
            <person name="Jogler M."/>
            <person name="Boedeker C."/>
            <person name="Pinto D."/>
            <person name="Vollmers J."/>
            <person name="Rivas-Marin E."/>
            <person name="Kohn T."/>
            <person name="Peeters S.H."/>
            <person name="Heuer A."/>
            <person name="Rast P."/>
            <person name="Oberbeckmann S."/>
            <person name="Bunk B."/>
            <person name="Jeske O."/>
            <person name="Meyerdierks A."/>
            <person name="Storesund J.E."/>
            <person name="Kallscheuer N."/>
            <person name="Luecker S."/>
            <person name="Lage O.M."/>
            <person name="Pohl T."/>
            <person name="Merkel B.J."/>
            <person name="Hornburger P."/>
            <person name="Mueller R.-W."/>
            <person name="Bruemmer F."/>
            <person name="Labrenz M."/>
            <person name="Spormann A.M."/>
            <person name="Op den Camp H."/>
            <person name="Overmann J."/>
            <person name="Amann R."/>
            <person name="Jetten M.S.M."/>
            <person name="Mascher T."/>
            <person name="Medema M.H."/>
            <person name="Devos D.P."/>
            <person name="Kaster A.-K."/>
            <person name="Ovreas L."/>
            <person name="Rohde M."/>
            <person name="Galperin M.Y."/>
            <person name="Jogler C."/>
        </authorList>
    </citation>
    <scope>NUCLEOTIDE SEQUENCE [LARGE SCALE GENOMIC DNA]</scope>
    <source>
        <strain evidence="1">FC18</strain>
    </source>
</reference>
<keyword evidence="2" id="KW-1185">Reference proteome</keyword>
<name>A0A5B9P7I4_9BACT</name>
<dbReference type="RefSeq" id="WP_075081598.1">
    <property type="nucleotide sequence ID" value="NZ_CP042912.1"/>
</dbReference>
<accession>A0A5B9P7I4</accession>